<keyword evidence="6" id="KW-0547">Nucleotide-binding</keyword>
<feature type="domain" description="Histidine kinase" evidence="11">
    <location>
        <begin position="406"/>
        <end position="630"/>
    </location>
</feature>
<gene>
    <name evidence="13" type="ORF">DGD08_07405</name>
</gene>
<proteinExistence type="predicted"/>
<name>A0A3D4V8R9_9BACT</name>
<comment type="caution">
    <text evidence="13">The sequence shown here is derived from an EMBL/GenBank/DDBJ whole genome shotgun (WGS) entry which is preliminary data.</text>
</comment>
<sequence length="649" mass="70399">MTRSRPISLRILVACALVAFVAATLGVVTWRNHRFLSRQLQEQVSASLAANILSARTQLDALLADRLDAVRSTALNPRVLAVARGDVSSIQDARFALQTLVRHDPLHNIAATIVDSAGRVQFSTSPLTTWRPSPGDNALAFPTARTMTDSSGTPVEIVFVAAVRDAAGTQVGLIALQTRVTALGQILSQLAGSIPAYALLRLREHREDGRLIIGWPIADVRANVQVSPWHQLQSDEVDPSNRWRLEVRDRLLVGVDNDHTMVETAVDLQTLPWYVAIVVDRSEVANLVRGETRAALMFSAGVLVLIGTLIVLIGETFAQRIVVLAQVVRRIANNDRHARVPADSHHDEVSQLGHDVNVMANTIEELIANLEARRRELEVELDERGRLEEALAASRRLESIGHLAGTVAHDFNHVVAITSTAAQSAATEIPTDHIIQEDLQEIVLAAQRGREITRRLLTLARDGEQRLDPLDVNRCIEEHQRLLRRLLPGSVALELALAPHPLLVQADHTKFVQALFNLLANARDAIGPHAGVVTIETATVQELSGHIIGVAPSRRPPYVSIVVRDTGEGMDAETLKKLGSIFFTTKPNGSGTGIGVASIASMLRDAAGTLTVSSKRGEGTRFVMVLPLLAPEAVTERVTEAIAGAAQRD</sequence>
<organism evidence="13 14">
    <name type="scientific">Gemmatimonas aurantiaca</name>
    <dbReference type="NCBI Taxonomy" id="173480"/>
    <lineage>
        <taxon>Bacteria</taxon>
        <taxon>Pseudomonadati</taxon>
        <taxon>Gemmatimonadota</taxon>
        <taxon>Gemmatimonadia</taxon>
        <taxon>Gemmatimonadales</taxon>
        <taxon>Gemmatimonadaceae</taxon>
        <taxon>Gemmatimonas</taxon>
    </lineage>
</organism>
<dbReference type="EC" id="2.7.13.3" evidence="3"/>
<keyword evidence="8" id="KW-0067">ATP-binding</keyword>
<dbReference type="Gene3D" id="1.10.287.130">
    <property type="match status" value="1"/>
</dbReference>
<accession>A0A3D4V8R9</accession>
<evidence type="ECO:0000256" key="8">
    <source>
        <dbReference type="ARBA" id="ARBA00022840"/>
    </source>
</evidence>
<evidence type="ECO:0000256" key="9">
    <source>
        <dbReference type="ARBA" id="ARBA00023012"/>
    </source>
</evidence>
<dbReference type="SUPFAM" id="SSF158472">
    <property type="entry name" value="HAMP domain-like"/>
    <property type="match status" value="1"/>
</dbReference>
<dbReference type="Pfam" id="PF02518">
    <property type="entry name" value="HATPase_c"/>
    <property type="match status" value="1"/>
</dbReference>
<evidence type="ECO:0000259" key="11">
    <source>
        <dbReference type="PROSITE" id="PS50109"/>
    </source>
</evidence>
<dbReference type="EMBL" id="DPIY01000006">
    <property type="protein sequence ID" value="HCT57028.1"/>
    <property type="molecule type" value="Genomic_DNA"/>
</dbReference>
<comment type="subcellular location">
    <subcellularLocation>
        <location evidence="2">Membrane</location>
    </subcellularLocation>
</comment>
<dbReference type="OMA" id="WIVCILT"/>
<dbReference type="PROSITE" id="PS50885">
    <property type="entry name" value="HAMP"/>
    <property type="match status" value="1"/>
</dbReference>
<dbReference type="SMART" id="SM00304">
    <property type="entry name" value="HAMP"/>
    <property type="match status" value="1"/>
</dbReference>
<feature type="domain" description="HAMP" evidence="12">
    <location>
        <begin position="315"/>
        <end position="368"/>
    </location>
</feature>
<dbReference type="Proteomes" id="UP000264071">
    <property type="component" value="Unassembled WGS sequence"/>
</dbReference>
<evidence type="ECO:0000256" key="2">
    <source>
        <dbReference type="ARBA" id="ARBA00004370"/>
    </source>
</evidence>
<dbReference type="InterPro" id="IPR005467">
    <property type="entry name" value="His_kinase_dom"/>
</dbReference>
<evidence type="ECO:0000256" key="3">
    <source>
        <dbReference type="ARBA" id="ARBA00012438"/>
    </source>
</evidence>
<dbReference type="InterPro" id="IPR004358">
    <property type="entry name" value="Sig_transdc_His_kin-like_C"/>
</dbReference>
<protein>
    <recommendedName>
        <fullName evidence="3">histidine kinase</fullName>
        <ecNumber evidence="3">2.7.13.3</ecNumber>
    </recommendedName>
</protein>
<dbReference type="PRINTS" id="PR00344">
    <property type="entry name" value="BCTRLSENSOR"/>
</dbReference>
<dbReference type="PANTHER" id="PTHR43065:SF46">
    <property type="entry name" value="C4-DICARBOXYLATE TRANSPORT SENSOR PROTEIN DCTB"/>
    <property type="match status" value="1"/>
</dbReference>
<evidence type="ECO:0000256" key="1">
    <source>
        <dbReference type="ARBA" id="ARBA00000085"/>
    </source>
</evidence>
<dbReference type="PROSITE" id="PS50109">
    <property type="entry name" value="HIS_KIN"/>
    <property type="match status" value="1"/>
</dbReference>
<dbReference type="GO" id="GO:0016020">
    <property type="term" value="C:membrane"/>
    <property type="evidence" value="ECO:0007669"/>
    <property type="project" value="UniProtKB-SubCell"/>
</dbReference>
<evidence type="ECO:0000256" key="4">
    <source>
        <dbReference type="ARBA" id="ARBA00022553"/>
    </source>
</evidence>
<dbReference type="Pfam" id="PF00672">
    <property type="entry name" value="HAMP"/>
    <property type="match status" value="1"/>
</dbReference>
<dbReference type="SMART" id="SM00387">
    <property type="entry name" value="HATPase_c"/>
    <property type="match status" value="1"/>
</dbReference>
<keyword evidence="9" id="KW-0902">Two-component regulatory system</keyword>
<dbReference type="AlphaFoldDB" id="A0A3D4V8R9"/>
<dbReference type="Gene3D" id="3.30.565.10">
    <property type="entry name" value="Histidine kinase-like ATPase, C-terminal domain"/>
    <property type="match status" value="1"/>
</dbReference>
<dbReference type="Gene3D" id="6.10.340.10">
    <property type="match status" value="1"/>
</dbReference>
<evidence type="ECO:0000313" key="14">
    <source>
        <dbReference type="Proteomes" id="UP000264071"/>
    </source>
</evidence>
<keyword evidence="4" id="KW-0597">Phosphoprotein</keyword>
<evidence type="ECO:0000256" key="6">
    <source>
        <dbReference type="ARBA" id="ARBA00022741"/>
    </source>
</evidence>
<dbReference type="GO" id="GO:0004673">
    <property type="term" value="F:protein histidine kinase activity"/>
    <property type="evidence" value="ECO:0007669"/>
    <property type="project" value="UniProtKB-EC"/>
</dbReference>
<evidence type="ECO:0000313" key="13">
    <source>
        <dbReference type="EMBL" id="HCT57028.1"/>
    </source>
</evidence>
<feature type="coiled-coil region" evidence="10">
    <location>
        <begin position="360"/>
        <end position="387"/>
    </location>
</feature>
<keyword evidence="7" id="KW-0418">Kinase</keyword>
<evidence type="ECO:0000259" key="12">
    <source>
        <dbReference type="PROSITE" id="PS50885"/>
    </source>
</evidence>
<dbReference type="InterPro" id="IPR003660">
    <property type="entry name" value="HAMP_dom"/>
</dbReference>
<dbReference type="GO" id="GO:0005524">
    <property type="term" value="F:ATP binding"/>
    <property type="evidence" value="ECO:0007669"/>
    <property type="project" value="UniProtKB-KW"/>
</dbReference>
<evidence type="ECO:0000256" key="10">
    <source>
        <dbReference type="SAM" id="Coils"/>
    </source>
</evidence>
<keyword evidence="5" id="KW-0808">Transferase</keyword>
<dbReference type="GO" id="GO:0000160">
    <property type="term" value="P:phosphorelay signal transduction system"/>
    <property type="evidence" value="ECO:0007669"/>
    <property type="project" value="UniProtKB-KW"/>
</dbReference>
<comment type="catalytic activity">
    <reaction evidence="1">
        <text>ATP + protein L-histidine = ADP + protein N-phospho-L-histidine.</text>
        <dbReference type="EC" id="2.7.13.3"/>
    </reaction>
</comment>
<dbReference type="CDD" id="cd06225">
    <property type="entry name" value="HAMP"/>
    <property type="match status" value="1"/>
</dbReference>
<reference evidence="13 14" key="1">
    <citation type="journal article" date="2018" name="Nat. Biotechnol.">
        <title>A standardized bacterial taxonomy based on genome phylogeny substantially revises the tree of life.</title>
        <authorList>
            <person name="Parks D.H."/>
            <person name="Chuvochina M."/>
            <person name="Waite D.W."/>
            <person name="Rinke C."/>
            <person name="Skarshewski A."/>
            <person name="Chaumeil P.A."/>
            <person name="Hugenholtz P."/>
        </authorList>
    </citation>
    <scope>NUCLEOTIDE SEQUENCE [LARGE SCALE GENOMIC DNA]</scope>
    <source>
        <strain evidence="13">UBA8844</strain>
    </source>
</reference>
<dbReference type="SUPFAM" id="SSF55874">
    <property type="entry name" value="ATPase domain of HSP90 chaperone/DNA topoisomerase II/histidine kinase"/>
    <property type="match status" value="1"/>
</dbReference>
<evidence type="ECO:0000256" key="5">
    <source>
        <dbReference type="ARBA" id="ARBA00022679"/>
    </source>
</evidence>
<dbReference type="PANTHER" id="PTHR43065">
    <property type="entry name" value="SENSOR HISTIDINE KINASE"/>
    <property type="match status" value="1"/>
</dbReference>
<keyword evidence="10" id="KW-0175">Coiled coil</keyword>
<evidence type="ECO:0000256" key="7">
    <source>
        <dbReference type="ARBA" id="ARBA00022777"/>
    </source>
</evidence>
<dbReference type="InterPro" id="IPR036890">
    <property type="entry name" value="HATPase_C_sf"/>
</dbReference>
<dbReference type="InterPro" id="IPR003594">
    <property type="entry name" value="HATPase_dom"/>
</dbReference>